<comment type="caution">
    <text evidence="3">The sequence shown here is derived from an EMBL/GenBank/DDBJ whole genome shotgun (WGS) entry which is preliminary data.</text>
</comment>
<evidence type="ECO:0000259" key="1">
    <source>
        <dbReference type="Pfam" id="PF14687"/>
    </source>
</evidence>
<dbReference type="Proteomes" id="UP001445335">
    <property type="component" value="Unassembled WGS sequence"/>
</dbReference>
<evidence type="ECO:0000259" key="2">
    <source>
        <dbReference type="Pfam" id="PF14688"/>
    </source>
</evidence>
<accession>A0AAW1SKF6</accession>
<evidence type="ECO:0000313" key="4">
    <source>
        <dbReference type="Proteomes" id="UP001445335"/>
    </source>
</evidence>
<gene>
    <name evidence="3" type="ORF">WJX81_008468</name>
</gene>
<sequence>MQAEDKRMMRAVVRRVHPDLFAAHPYERAKNTESLKLLNGYVDALGHGARVDGARMEFWVLEAGALAYLEADLPPHGSLGPLFYAFGLISAEDLRSGAGTYATGQGDTNFLLWLSETVASAVRTAEQHEVLKQAVRAELAAVESRFDLAAVQVGGEFAVSTAEQRRQLLALKTLDTCLAALTAAAPGRFAGLSVRLYHPESAPMDLLDYGGQGDDRSRPGTIQSFVADDGCLHIVADRASIQAAVAGLDLERARLLTRLSLFWVRRVRELAPALETLLGVQHVWCDTRSEESSQRFVLWAGYVLESRAEFEAALQRRAFSFSMLVHSDLSSALVDFLPSSSVLQVRSDCPPPRLLAFLVGEAGAAANEAAEAVATSKAEEEALLEQVREALAAKQVIRLCSAVESDRVAAAARRLLQNAPLIRQSVDLSGASIAIDDCYELWESGFISIPFDFQVSDLQPELQRLLSSGARRQHCIR</sequence>
<dbReference type="InterPro" id="IPR028031">
    <property type="entry name" value="DUF4460"/>
</dbReference>
<dbReference type="AlphaFoldDB" id="A0AAW1SKF6"/>
<dbReference type="GO" id="GO:0005739">
    <property type="term" value="C:mitochondrion"/>
    <property type="evidence" value="ECO:0007669"/>
    <property type="project" value="TreeGrafter"/>
</dbReference>
<dbReference type="InterPro" id="IPR027989">
    <property type="entry name" value="DUF4461"/>
</dbReference>
<protein>
    <recommendedName>
        <fullName evidence="5">DUF4460 domain-containing protein</fullName>
    </recommendedName>
</protein>
<dbReference type="PANTHER" id="PTHR31596:SF1">
    <property type="entry name" value="T-CELL ACTIVATION INHIBITOR, MITOCHONDRIAL"/>
    <property type="match status" value="1"/>
</dbReference>
<reference evidence="3 4" key="1">
    <citation type="journal article" date="2024" name="Nat. Commun.">
        <title>Phylogenomics reveals the evolutionary origins of lichenization in chlorophyte algae.</title>
        <authorList>
            <person name="Puginier C."/>
            <person name="Libourel C."/>
            <person name="Otte J."/>
            <person name="Skaloud P."/>
            <person name="Haon M."/>
            <person name="Grisel S."/>
            <person name="Petersen M."/>
            <person name="Berrin J.G."/>
            <person name="Delaux P.M."/>
            <person name="Dal Grande F."/>
            <person name="Keller J."/>
        </authorList>
    </citation>
    <scope>NUCLEOTIDE SEQUENCE [LARGE SCALE GENOMIC DNA]</scope>
    <source>
        <strain evidence="3 4">SAG 245.80</strain>
    </source>
</reference>
<name>A0AAW1SKF6_9CHLO</name>
<dbReference type="Pfam" id="PF14688">
    <property type="entry name" value="DUF4461"/>
    <property type="match status" value="1"/>
</dbReference>
<evidence type="ECO:0000313" key="3">
    <source>
        <dbReference type="EMBL" id="KAK9846014.1"/>
    </source>
</evidence>
<dbReference type="InterPro" id="IPR027986">
    <property type="entry name" value="TCAIM"/>
</dbReference>
<dbReference type="PANTHER" id="PTHR31596">
    <property type="entry name" value="T-CELL ACTIVATION INHIBITOR, MITOCHONDRIAL"/>
    <property type="match status" value="1"/>
</dbReference>
<feature type="domain" description="DUF4461" evidence="2">
    <location>
        <begin position="342"/>
        <end position="453"/>
    </location>
</feature>
<proteinExistence type="predicted"/>
<dbReference type="Pfam" id="PF14687">
    <property type="entry name" value="DUF4460"/>
    <property type="match status" value="1"/>
</dbReference>
<keyword evidence="4" id="KW-1185">Reference proteome</keyword>
<dbReference type="EMBL" id="JALJOU010000002">
    <property type="protein sequence ID" value="KAK9846014.1"/>
    <property type="molecule type" value="Genomic_DNA"/>
</dbReference>
<feature type="domain" description="DUF4460" evidence="1">
    <location>
        <begin position="6"/>
        <end position="62"/>
    </location>
</feature>
<organism evidence="3 4">
    <name type="scientific">Elliptochloris bilobata</name>
    <dbReference type="NCBI Taxonomy" id="381761"/>
    <lineage>
        <taxon>Eukaryota</taxon>
        <taxon>Viridiplantae</taxon>
        <taxon>Chlorophyta</taxon>
        <taxon>core chlorophytes</taxon>
        <taxon>Trebouxiophyceae</taxon>
        <taxon>Trebouxiophyceae incertae sedis</taxon>
        <taxon>Elliptochloris clade</taxon>
        <taxon>Elliptochloris</taxon>
    </lineage>
</organism>
<evidence type="ECO:0008006" key="5">
    <source>
        <dbReference type="Google" id="ProtNLM"/>
    </source>
</evidence>